<evidence type="ECO:0000259" key="7">
    <source>
        <dbReference type="Pfam" id="PF01292"/>
    </source>
</evidence>
<gene>
    <name evidence="8" type="ORF">GXW79_16205</name>
</gene>
<dbReference type="InterPro" id="IPR016174">
    <property type="entry name" value="Di-haem_cyt_TM"/>
</dbReference>
<dbReference type="PANTHER" id="PTHR30485:SF2">
    <property type="entry name" value="BLL0597 PROTEIN"/>
    <property type="match status" value="1"/>
</dbReference>
<keyword evidence="3 6" id="KW-0812">Transmembrane</keyword>
<sequence length="224" mass="24570">MDRAWRYVLVWDGWVRLFHWSVVLLLLLSWGSAKSGNWKLHFFSGYMILTMVLFRLAWGVFGSQSARFGHFVRTPLRALAHLREVRRPGPDLHVTHNPAGAWMVVGLLLLLLAQVGTGLIADPDDFVVRGPFARMVDAATSYAAYGLHARNFNLLLIAVGVHVAAIFAYRVFKGHDLVAAMLTGRKKLPPDVAAPRIVSMARGAVIFAVIAGAVVALSRYGAGA</sequence>
<accession>A0AAF1KPW4</accession>
<feature type="transmembrane region" description="Helical" evidence="6">
    <location>
        <begin position="101"/>
        <end position="121"/>
    </location>
</feature>
<organism evidence="8 9">
    <name type="scientific">Plastoroseomonas arctica</name>
    <dbReference type="NCBI Taxonomy" id="1509237"/>
    <lineage>
        <taxon>Bacteria</taxon>
        <taxon>Pseudomonadati</taxon>
        <taxon>Pseudomonadota</taxon>
        <taxon>Alphaproteobacteria</taxon>
        <taxon>Acetobacterales</taxon>
        <taxon>Acetobacteraceae</taxon>
        <taxon>Plastoroseomonas</taxon>
    </lineage>
</organism>
<dbReference type="PANTHER" id="PTHR30485">
    <property type="entry name" value="NI/FE-HYDROGENASE 1 B-TYPE CYTOCHROME SUBUNIT"/>
    <property type="match status" value="1"/>
</dbReference>
<proteinExistence type="predicted"/>
<feature type="transmembrane region" description="Helical" evidence="6">
    <location>
        <begin position="43"/>
        <end position="61"/>
    </location>
</feature>
<dbReference type="InterPro" id="IPR051542">
    <property type="entry name" value="Hydrogenase_cytochrome"/>
</dbReference>
<evidence type="ECO:0000256" key="2">
    <source>
        <dbReference type="ARBA" id="ARBA00022475"/>
    </source>
</evidence>
<keyword evidence="9" id="KW-1185">Reference proteome</keyword>
<comment type="subcellular location">
    <subcellularLocation>
        <location evidence="1">Cell membrane</location>
        <topology evidence="1">Multi-pass membrane protein</topology>
    </subcellularLocation>
</comment>
<evidence type="ECO:0000256" key="3">
    <source>
        <dbReference type="ARBA" id="ARBA00022692"/>
    </source>
</evidence>
<keyword evidence="2" id="KW-1003">Cell membrane</keyword>
<feature type="domain" description="Cytochrome b561 bacterial/Ni-hydrogenase" evidence="7">
    <location>
        <begin position="10"/>
        <end position="184"/>
    </location>
</feature>
<keyword evidence="5 6" id="KW-0472">Membrane</keyword>
<dbReference type="GO" id="GO:0020037">
    <property type="term" value="F:heme binding"/>
    <property type="evidence" value="ECO:0007669"/>
    <property type="project" value="TreeGrafter"/>
</dbReference>
<dbReference type="InterPro" id="IPR011577">
    <property type="entry name" value="Cyt_b561_bac/Ni-Hgenase"/>
</dbReference>
<evidence type="ECO:0000256" key="1">
    <source>
        <dbReference type="ARBA" id="ARBA00004651"/>
    </source>
</evidence>
<evidence type="ECO:0000256" key="5">
    <source>
        <dbReference type="ARBA" id="ARBA00023136"/>
    </source>
</evidence>
<evidence type="ECO:0000313" key="8">
    <source>
        <dbReference type="EMBL" id="MBR0656623.1"/>
    </source>
</evidence>
<dbReference type="RefSeq" id="WP_211875488.1">
    <property type="nucleotide sequence ID" value="NZ_JAAEDH010000020.1"/>
</dbReference>
<dbReference type="AlphaFoldDB" id="A0AAF1KPW4"/>
<dbReference type="Pfam" id="PF01292">
    <property type="entry name" value="Ni_hydr_CYTB"/>
    <property type="match status" value="1"/>
</dbReference>
<feature type="transmembrane region" description="Helical" evidence="6">
    <location>
        <begin position="193"/>
        <end position="217"/>
    </location>
</feature>
<reference evidence="8" key="1">
    <citation type="submission" date="2020-01" db="EMBL/GenBank/DDBJ databases">
        <authorList>
            <person name="Rat A."/>
        </authorList>
    </citation>
    <scope>NUCLEOTIDE SEQUENCE</scope>
    <source>
        <strain evidence="8">LMG 28251</strain>
    </source>
</reference>
<dbReference type="EMBL" id="JAAEDH010000020">
    <property type="protein sequence ID" value="MBR0656623.1"/>
    <property type="molecule type" value="Genomic_DNA"/>
</dbReference>
<keyword evidence="4 6" id="KW-1133">Transmembrane helix</keyword>
<evidence type="ECO:0000256" key="4">
    <source>
        <dbReference type="ARBA" id="ARBA00022989"/>
    </source>
</evidence>
<dbReference type="GO" id="GO:0005886">
    <property type="term" value="C:plasma membrane"/>
    <property type="evidence" value="ECO:0007669"/>
    <property type="project" value="UniProtKB-SubCell"/>
</dbReference>
<dbReference type="SUPFAM" id="SSF81342">
    <property type="entry name" value="Transmembrane di-heme cytochromes"/>
    <property type="match status" value="1"/>
</dbReference>
<protein>
    <submittedName>
        <fullName evidence="8">Hydrogenase</fullName>
    </submittedName>
</protein>
<dbReference type="GO" id="GO:0022904">
    <property type="term" value="P:respiratory electron transport chain"/>
    <property type="evidence" value="ECO:0007669"/>
    <property type="project" value="InterPro"/>
</dbReference>
<comment type="caution">
    <text evidence="8">The sequence shown here is derived from an EMBL/GenBank/DDBJ whole genome shotgun (WGS) entry which is preliminary data.</text>
</comment>
<dbReference type="Proteomes" id="UP001196068">
    <property type="component" value="Unassembled WGS sequence"/>
</dbReference>
<name>A0AAF1KPW4_9PROT</name>
<evidence type="ECO:0000313" key="9">
    <source>
        <dbReference type="Proteomes" id="UP001196068"/>
    </source>
</evidence>
<feature type="transmembrane region" description="Helical" evidence="6">
    <location>
        <begin position="152"/>
        <end position="172"/>
    </location>
</feature>
<reference evidence="8" key="2">
    <citation type="journal article" date="2021" name="Syst. Appl. Microbiol.">
        <title>Roseomonas hellenica sp. nov., isolated from roots of wild-growing Alkanna tinctoria.</title>
        <authorList>
            <person name="Rat A."/>
            <person name="Naranjo H.D."/>
            <person name="Lebbe L."/>
            <person name="Cnockaert M."/>
            <person name="Krigas N."/>
            <person name="Grigoriadou K."/>
            <person name="Maloupa E."/>
            <person name="Willems A."/>
        </authorList>
    </citation>
    <scope>NUCLEOTIDE SEQUENCE</scope>
    <source>
        <strain evidence="8">LMG 28251</strain>
    </source>
</reference>
<dbReference type="GO" id="GO:0009055">
    <property type="term" value="F:electron transfer activity"/>
    <property type="evidence" value="ECO:0007669"/>
    <property type="project" value="InterPro"/>
</dbReference>
<evidence type="ECO:0000256" key="6">
    <source>
        <dbReference type="SAM" id="Phobius"/>
    </source>
</evidence>
<dbReference type="Gene3D" id="1.20.950.20">
    <property type="entry name" value="Transmembrane di-heme cytochromes, Chain C"/>
    <property type="match status" value="1"/>
</dbReference>